<dbReference type="InterPro" id="IPR021122">
    <property type="entry name" value="RNA_ligase_dom_REL/Rnl2"/>
</dbReference>
<dbReference type="InterPro" id="IPR052732">
    <property type="entry name" value="Cell-binding_unc_protein"/>
</dbReference>
<dbReference type="Pfam" id="PF09414">
    <property type="entry name" value="RNA_ligase"/>
    <property type="match status" value="1"/>
</dbReference>
<dbReference type="Proteomes" id="UP000002482">
    <property type="component" value="Chromosome"/>
</dbReference>
<dbReference type="AlphaFoldDB" id="F0Q213"/>
<keyword evidence="2" id="KW-0436">Ligase</keyword>
<sequence length="289" mass="32572">MSDILDRELAKYPRTPHLQGSRYQPGDKGTPAPYQALSGRFIVVEEKFDGANAGVSFDAGGQLYLQSRGHYLHLDTQAGRERAFAMFKRWARFHEDGLLEVLEDRYVCYGEYMYAKHSLAYNALPHLFLEFDVWDRSTGSFLDTAARHALLDTLPVVSVPVLYAGIAPPRYQDLVAMIAPSLGRTATWRADFEAEVHRQKLDPGLCWMQTDRSELAEGLYVKVEEDGRTVERYKLVRSDFVQTILDSGSHHSTRPIVPNGLRPGTDLFASAVDKRWPRAGAPGENHAME</sequence>
<feature type="domain" description="RNA ligase" evidence="1">
    <location>
        <begin position="42"/>
        <end position="235"/>
    </location>
</feature>
<dbReference type="OrthoDB" id="255834at2"/>
<gene>
    <name evidence="2" type="ordered locus">Acav_0218</name>
</gene>
<keyword evidence="3" id="KW-1185">Reference proteome</keyword>
<organism evidence="2 3">
    <name type="scientific">Paracidovorax avenae (strain ATCC 19860 / DSM 7227 / CCUG 15838 / JCM 20985 / LMG 2117 / NCPPB 1011)</name>
    <name type="common">Acidovorax avenae</name>
    <dbReference type="NCBI Taxonomy" id="643561"/>
    <lineage>
        <taxon>Bacteria</taxon>
        <taxon>Pseudomonadati</taxon>
        <taxon>Pseudomonadota</taxon>
        <taxon>Betaproteobacteria</taxon>
        <taxon>Burkholderiales</taxon>
        <taxon>Comamonadaceae</taxon>
        <taxon>Paracidovorax</taxon>
    </lineage>
</organism>
<dbReference type="GO" id="GO:0016874">
    <property type="term" value="F:ligase activity"/>
    <property type="evidence" value="ECO:0007669"/>
    <property type="project" value="UniProtKB-KW"/>
</dbReference>
<evidence type="ECO:0000259" key="1">
    <source>
        <dbReference type="Pfam" id="PF09414"/>
    </source>
</evidence>
<protein>
    <submittedName>
        <fullName evidence="2">RNA ligase domain, REL/Rln2</fullName>
    </submittedName>
</protein>
<dbReference type="GeneID" id="34238787"/>
<name>F0Q213_PARA1</name>
<dbReference type="SUPFAM" id="SSF56091">
    <property type="entry name" value="DNA ligase/mRNA capping enzyme, catalytic domain"/>
    <property type="match status" value="1"/>
</dbReference>
<dbReference type="EMBL" id="CP002521">
    <property type="protein sequence ID" value="ADX44144.1"/>
    <property type="molecule type" value="Genomic_DNA"/>
</dbReference>
<dbReference type="PANTHER" id="PTHR43883">
    <property type="entry name" value="SLR0207 PROTEIN"/>
    <property type="match status" value="1"/>
</dbReference>
<evidence type="ECO:0000313" key="3">
    <source>
        <dbReference type="Proteomes" id="UP000002482"/>
    </source>
</evidence>
<dbReference type="PANTHER" id="PTHR43883:SF1">
    <property type="entry name" value="GLUCONOKINASE"/>
    <property type="match status" value="1"/>
</dbReference>
<dbReference type="Gene3D" id="3.30.470.30">
    <property type="entry name" value="DNA ligase/mRNA capping enzyme"/>
    <property type="match status" value="1"/>
</dbReference>
<dbReference type="KEGG" id="aaa:Acav_0218"/>
<reference evidence="2" key="1">
    <citation type="submission" date="2011-02" db="EMBL/GenBank/DDBJ databases">
        <title>Complete sequence of Acidovorax avenae subsp. avenae ATCC 19860.</title>
        <authorList>
            <consortium name="US DOE Joint Genome Institute"/>
            <person name="Lucas S."/>
            <person name="Copeland A."/>
            <person name="Lapidus A."/>
            <person name="Cheng J.-F."/>
            <person name="Goodwin L."/>
            <person name="Pitluck S."/>
            <person name="Chertkov O."/>
            <person name="Held B."/>
            <person name="Detter J.C."/>
            <person name="Han C."/>
            <person name="Tapia R."/>
            <person name="Land M."/>
            <person name="Hauser L."/>
            <person name="Kyrpides N."/>
            <person name="Ivanova N."/>
            <person name="Ovchinnikova G."/>
            <person name="Pagani I."/>
            <person name="Gordon S."/>
            <person name="Woyke T."/>
        </authorList>
    </citation>
    <scope>NUCLEOTIDE SEQUENCE</scope>
    <source>
        <strain evidence="2">ATCC 19860</strain>
    </source>
</reference>
<proteinExistence type="predicted"/>
<dbReference type="RefSeq" id="WP_013592731.1">
    <property type="nucleotide sequence ID" value="NC_015138.1"/>
</dbReference>
<dbReference type="HOGENOM" id="CLU_081554_0_0_4"/>
<evidence type="ECO:0000313" key="2">
    <source>
        <dbReference type="EMBL" id="ADX44144.1"/>
    </source>
</evidence>
<accession>F0Q213</accession>